<name>A0A1F7V648_9BACT</name>
<dbReference type="STRING" id="1802407.A3I40_00545"/>
<comment type="caution">
    <text evidence="1">The sequence shown here is derived from an EMBL/GenBank/DDBJ whole genome shotgun (WGS) entry which is preliminary data.</text>
</comment>
<evidence type="ECO:0000313" key="2">
    <source>
        <dbReference type="Proteomes" id="UP000178723"/>
    </source>
</evidence>
<evidence type="ECO:0000313" key="1">
    <source>
        <dbReference type="EMBL" id="OGL86006.1"/>
    </source>
</evidence>
<sequence length="108" mass="12210">MGSDIATLGINNNYSLSFLLANVGAEVERMLNWLQKRDEEQVGRSLARALDLLDRALALNISPGARRELFRLHEVICGQVYNPTLYNVAPETLSKYFLPFALFSRKHS</sequence>
<dbReference type="Proteomes" id="UP000178723">
    <property type="component" value="Unassembled WGS sequence"/>
</dbReference>
<protein>
    <submittedName>
        <fullName evidence="1">Uncharacterized protein</fullName>
    </submittedName>
</protein>
<proteinExistence type="predicted"/>
<dbReference type="EMBL" id="MGEP01000055">
    <property type="protein sequence ID" value="OGL86006.1"/>
    <property type="molecule type" value="Genomic_DNA"/>
</dbReference>
<accession>A0A1F7V648</accession>
<gene>
    <name evidence="1" type="ORF">A3I40_00545</name>
</gene>
<organism evidence="1 2">
    <name type="scientific">Candidatus Uhrbacteria bacterium RIFCSPLOWO2_02_FULL_48_12</name>
    <dbReference type="NCBI Taxonomy" id="1802407"/>
    <lineage>
        <taxon>Bacteria</taxon>
        <taxon>Candidatus Uhriibacteriota</taxon>
    </lineage>
</organism>
<dbReference type="AlphaFoldDB" id="A0A1F7V648"/>
<reference evidence="1 2" key="1">
    <citation type="journal article" date="2016" name="Nat. Commun.">
        <title>Thousands of microbial genomes shed light on interconnected biogeochemical processes in an aquifer system.</title>
        <authorList>
            <person name="Anantharaman K."/>
            <person name="Brown C.T."/>
            <person name="Hug L.A."/>
            <person name="Sharon I."/>
            <person name="Castelle C.J."/>
            <person name="Probst A.J."/>
            <person name="Thomas B.C."/>
            <person name="Singh A."/>
            <person name="Wilkins M.J."/>
            <person name="Karaoz U."/>
            <person name="Brodie E.L."/>
            <person name="Williams K.H."/>
            <person name="Hubbard S.S."/>
            <person name="Banfield J.F."/>
        </authorList>
    </citation>
    <scope>NUCLEOTIDE SEQUENCE [LARGE SCALE GENOMIC DNA]</scope>
</reference>